<evidence type="ECO:0000313" key="1">
    <source>
        <dbReference type="EMBL" id="CAB4822122.1"/>
    </source>
</evidence>
<reference evidence="1" key="1">
    <citation type="submission" date="2020-05" db="EMBL/GenBank/DDBJ databases">
        <authorList>
            <person name="Chiriac C."/>
            <person name="Salcher M."/>
            <person name="Ghai R."/>
            <person name="Kavagutti S V."/>
        </authorList>
    </citation>
    <scope>NUCLEOTIDE SEQUENCE</scope>
</reference>
<sequence>MCTTLRFVQAELGAASNHLDLMIDVMHEGFTKVQRSWNAVYEGHKIGCKSGLQRCVLVQVVEEHVGGRISLQFNDQSGHASRSFVANLPDTLNHPSIGELCNLLFDGFDRGLIGDLGDNNAVPFGSLFNLCFRPHFYGTTACTDGRDQTSAAHNLRARRKVGALHKLHQVIRSCLGIINQVQCCIDDLTEIVRRNIRCHSHCNALAAIHQQVREPARQNLWLLSRTIKVR</sequence>
<protein>
    <submittedName>
        <fullName evidence="1">Unannotated protein</fullName>
    </submittedName>
</protein>
<name>A0A6J6ZKN9_9ZZZZ</name>
<dbReference type="AlphaFoldDB" id="A0A6J6ZKN9"/>
<gene>
    <name evidence="1" type="ORF">UFOPK3046_01793</name>
</gene>
<dbReference type="EMBL" id="CAFAAQ010000220">
    <property type="protein sequence ID" value="CAB4822122.1"/>
    <property type="molecule type" value="Genomic_DNA"/>
</dbReference>
<proteinExistence type="predicted"/>
<organism evidence="1">
    <name type="scientific">freshwater metagenome</name>
    <dbReference type="NCBI Taxonomy" id="449393"/>
    <lineage>
        <taxon>unclassified sequences</taxon>
        <taxon>metagenomes</taxon>
        <taxon>ecological metagenomes</taxon>
    </lineage>
</organism>
<accession>A0A6J6ZKN9</accession>